<evidence type="ECO:0000256" key="3">
    <source>
        <dbReference type="ARBA" id="ARBA00022692"/>
    </source>
</evidence>
<dbReference type="PANTHER" id="PTHR23130:SF171">
    <property type="entry name" value="OS01G0895300 PROTEIN"/>
    <property type="match status" value="1"/>
</dbReference>
<keyword evidence="13" id="KW-1185">Reference proteome</keyword>
<dbReference type="AlphaFoldDB" id="A0A183GZG5"/>
<protein>
    <submittedName>
        <fullName evidence="14">Ferric-chelate reductase 1</fullName>
    </submittedName>
</protein>
<evidence type="ECO:0000256" key="7">
    <source>
        <dbReference type="ARBA" id="ARBA00023136"/>
    </source>
</evidence>
<dbReference type="InterPro" id="IPR005018">
    <property type="entry name" value="DOMON_domain"/>
</dbReference>
<gene>
    <name evidence="12" type="ORF">OFLC_LOCUS625</name>
</gene>
<evidence type="ECO:0000259" key="11">
    <source>
        <dbReference type="PROSITE" id="PS50939"/>
    </source>
</evidence>
<feature type="transmembrane region" description="Helical" evidence="8">
    <location>
        <begin position="392"/>
        <end position="410"/>
    </location>
</feature>
<evidence type="ECO:0000259" key="10">
    <source>
        <dbReference type="PROSITE" id="PS50836"/>
    </source>
</evidence>
<evidence type="ECO:0000256" key="2">
    <source>
        <dbReference type="ARBA" id="ARBA00022448"/>
    </source>
</evidence>
<dbReference type="PANTHER" id="PTHR23130">
    <property type="entry name" value="CYTOCHROME B561 AND DOMON DOMAIN-CONTAINING PROTEIN"/>
    <property type="match status" value="1"/>
</dbReference>
<keyword evidence="3 8" id="KW-0812">Transmembrane</keyword>
<feature type="transmembrane region" description="Helical" evidence="8">
    <location>
        <begin position="239"/>
        <end position="260"/>
    </location>
</feature>
<feature type="transmembrane region" description="Helical" evidence="8">
    <location>
        <begin position="365"/>
        <end position="386"/>
    </location>
</feature>
<reference evidence="14" key="1">
    <citation type="submission" date="2016-06" db="UniProtKB">
        <authorList>
            <consortium name="WormBaseParasite"/>
        </authorList>
    </citation>
    <scope>IDENTIFICATION</scope>
</reference>
<organism evidence="14">
    <name type="scientific">Onchocerca flexuosa</name>
    <dbReference type="NCBI Taxonomy" id="387005"/>
    <lineage>
        <taxon>Eukaryota</taxon>
        <taxon>Metazoa</taxon>
        <taxon>Ecdysozoa</taxon>
        <taxon>Nematoda</taxon>
        <taxon>Chromadorea</taxon>
        <taxon>Rhabditida</taxon>
        <taxon>Spirurina</taxon>
        <taxon>Spiruromorpha</taxon>
        <taxon>Filarioidea</taxon>
        <taxon>Onchocercidae</taxon>
        <taxon>Onchocerca</taxon>
    </lineage>
</organism>
<evidence type="ECO:0000256" key="8">
    <source>
        <dbReference type="SAM" id="Phobius"/>
    </source>
</evidence>
<dbReference type="Pfam" id="PF03351">
    <property type="entry name" value="DOMON"/>
    <property type="match status" value="1"/>
</dbReference>
<dbReference type="GO" id="GO:0016020">
    <property type="term" value="C:membrane"/>
    <property type="evidence" value="ECO:0007669"/>
    <property type="project" value="UniProtKB-SubCell"/>
</dbReference>
<evidence type="ECO:0000256" key="5">
    <source>
        <dbReference type="ARBA" id="ARBA00022982"/>
    </source>
</evidence>
<keyword evidence="7 8" id="KW-0472">Membrane</keyword>
<name>A0A183GZG5_9BILA</name>
<dbReference type="STRING" id="387005.A0A183GZG5"/>
<dbReference type="WBParaSite" id="OFLC_0000062401-mRNA-1">
    <property type="protein sequence ID" value="OFLC_0000062401-mRNA-1"/>
    <property type="gene ID" value="OFLC_0000062401"/>
</dbReference>
<evidence type="ECO:0000313" key="14">
    <source>
        <dbReference type="WBParaSite" id="OFLC_0000062401-mRNA-1"/>
    </source>
</evidence>
<proteinExistence type="predicted"/>
<comment type="subcellular location">
    <subcellularLocation>
        <location evidence="1">Membrane</location>
    </subcellularLocation>
</comment>
<evidence type="ECO:0000256" key="4">
    <source>
        <dbReference type="ARBA" id="ARBA00022729"/>
    </source>
</evidence>
<dbReference type="CDD" id="cd08760">
    <property type="entry name" value="Cyt_b561_FRRS1_like"/>
    <property type="match status" value="1"/>
</dbReference>
<evidence type="ECO:0000256" key="6">
    <source>
        <dbReference type="ARBA" id="ARBA00022989"/>
    </source>
</evidence>
<evidence type="ECO:0000313" key="12">
    <source>
        <dbReference type="EMBL" id="VDO26452.1"/>
    </source>
</evidence>
<feature type="domain" description="Cytochrome b561" evidence="11">
    <location>
        <begin position="202"/>
        <end position="416"/>
    </location>
</feature>
<reference evidence="12 13" key="2">
    <citation type="submission" date="2018-11" db="EMBL/GenBank/DDBJ databases">
        <authorList>
            <consortium name="Pathogen Informatics"/>
        </authorList>
    </citation>
    <scope>NUCLEOTIDE SEQUENCE [LARGE SCALE GENOMIC DNA]</scope>
</reference>
<feature type="transmembrane region" description="Helical" evidence="8">
    <location>
        <begin position="320"/>
        <end position="344"/>
    </location>
</feature>
<dbReference type="Proteomes" id="UP000267606">
    <property type="component" value="Unassembled WGS sequence"/>
</dbReference>
<feature type="transmembrane region" description="Helical" evidence="8">
    <location>
        <begin position="281"/>
        <end position="300"/>
    </location>
</feature>
<accession>A0A183GZG5</accession>
<feature type="domain" description="DOMON" evidence="10">
    <location>
        <begin position="47"/>
        <end position="175"/>
    </location>
</feature>
<evidence type="ECO:0000256" key="1">
    <source>
        <dbReference type="ARBA" id="ARBA00004370"/>
    </source>
</evidence>
<dbReference type="Gene3D" id="1.20.120.1770">
    <property type="match status" value="1"/>
</dbReference>
<dbReference type="EMBL" id="UZAJ01000220">
    <property type="protein sequence ID" value="VDO26452.1"/>
    <property type="molecule type" value="Genomic_DNA"/>
</dbReference>
<keyword evidence="4 9" id="KW-0732">Signal</keyword>
<sequence length="476" mass="53901">MNVTNSSITIFIILFVTVCSSQLDLSECRKDKTCLFVSEHCEEMGNCEKIVSYAVQSNEWIIIELFYNTTHPGTNYAAIGFSEDTQMGDDGVTHCGFDEKTNQMNVFLSQNYDKRNRPLNLTAENTTEYVELLQGSHTSDSIYCKFRQKIMPDKAAQNAFVPDLNRTYYLLLAYGETSKYGELGIHSLDTRSEDFPTFISTPVNVATGASAPVKPVKLPTNRFRELDFKKNQPETKISGILMLVGWMWLIPSAIVAARYLREHWPEVKPFDLKIWFHIHRTLNYVAVILAIISVFSVFIGKKWRWTGPSVHKSRERNLSAGAIHSIIGVIAVGVMVIQPISAFLRCDQGSTYRPIFNWSHRCIGLLTFLLGQIAIILSVIFFRLWIARWAVILSYAVYLILIVLLLFLTTKINSLKGKQSTTVSYAGRHYQQEQIVITKAKQDNKTKKLLLLVVMAFSILGAVITIVMAILMLAIL</sequence>
<keyword evidence="6 8" id="KW-1133">Transmembrane helix</keyword>
<feature type="transmembrane region" description="Helical" evidence="8">
    <location>
        <begin position="449"/>
        <end position="475"/>
    </location>
</feature>
<evidence type="ECO:0000313" key="13">
    <source>
        <dbReference type="Proteomes" id="UP000267606"/>
    </source>
</evidence>
<dbReference type="PROSITE" id="PS50939">
    <property type="entry name" value="CYTOCHROME_B561"/>
    <property type="match status" value="1"/>
</dbReference>
<keyword evidence="2" id="KW-0813">Transport</keyword>
<dbReference type="PROSITE" id="PS50836">
    <property type="entry name" value="DOMON"/>
    <property type="match status" value="1"/>
</dbReference>
<dbReference type="SMART" id="SM00665">
    <property type="entry name" value="B561"/>
    <property type="match status" value="1"/>
</dbReference>
<feature type="signal peptide" evidence="9">
    <location>
        <begin position="1"/>
        <end position="21"/>
    </location>
</feature>
<keyword evidence="5" id="KW-0249">Electron transport</keyword>
<evidence type="ECO:0000256" key="9">
    <source>
        <dbReference type="SAM" id="SignalP"/>
    </source>
</evidence>
<dbReference type="InterPro" id="IPR006593">
    <property type="entry name" value="Cyt_b561/ferric_Rdtase_TM"/>
</dbReference>
<dbReference type="Pfam" id="PF03188">
    <property type="entry name" value="Cytochrom_B561"/>
    <property type="match status" value="1"/>
</dbReference>
<feature type="chain" id="PRO_5044552313" evidence="9">
    <location>
        <begin position="22"/>
        <end position="476"/>
    </location>
</feature>